<dbReference type="Proteomes" id="UP000637002">
    <property type="component" value="Unassembled WGS sequence"/>
</dbReference>
<accession>A0A916XLK2</accession>
<gene>
    <name evidence="2" type="ORF">GCM10010994_47450</name>
</gene>
<reference evidence="2" key="1">
    <citation type="journal article" date="2014" name="Int. J. Syst. Evol. Microbiol.">
        <title>Complete genome sequence of Corynebacterium casei LMG S-19264T (=DSM 44701T), isolated from a smear-ripened cheese.</title>
        <authorList>
            <consortium name="US DOE Joint Genome Institute (JGI-PGF)"/>
            <person name="Walter F."/>
            <person name="Albersmeier A."/>
            <person name="Kalinowski J."/>
            <person name="Ruckert C."/>
        </authorList>
    </citation>
    <scope>NUCLEOTIDE SEQUENCE</scope>
    <source>
        <strain evidence="2">CGMCC 1.12919</strain>
    </source>
</reference>
<evidence type="ECO:0000313" key="2">
    <source>
        <dbReference type="EMBL" id="GGC84075.1"/>
    </source>
</evidence>
<dbReference type="EMBL" id="BMGG01000009">
    <property type="protein sequence ID" value="GGC84075.1"/>
    <property type="molecule type" value="Genomic_DNA"/>
</dbReference>
<comment type="caution">
    <text evidence="2">The sequence shown here is derived from an EMBL/GenBank/DDBJ whole genome shotgun (WGS) entry which is preliminary data.</text>
</comment>
<protein>
    <submittedName>
        <fullName evidence="2">Uncharacterized protein</fullName>
    </submittedName>
</protein>
<dbReference type="AlphaFoldDB" id="A0A916XLK2"/>
<evidence type="ECO:0000256" key="1">
    <source>
        <dbReference type="SAM" id="SignalP"/>
    </source>
</evidence>
<proteinExistence type="predicted"/>
<feature type="chain" id="PRO_5037091929" evidence="1">
    <location>
        <begin position="25"/>
        <end position="91"/>
    </location>
</feature>
<organism evidence="2 3">
    <name type="scientific">Chelatococcus reniformis</name>
    <dbReference type="NCBI Taxonomy" id="1494448"/>
    <lineage>
        <taxon>Bacteria</taxon>
        <taxon>Pseudomonadati</taxon>
        <taxon>Pseudomonadota</taxon>
        <taxon>Alphaproteobacteria</taxon>
        <taxon>Hyphomicrobiales</taxon>
        <taxon>Chelatococcaceae</taxon>
        <taxon>Chelatococcus</taxon>
    </lineage>
</organism>
<sequence>MSVVSYCRIVAVVAGLGFAAAAHAQVVDETPSAQRPANTVRGLNQRMNEDMQIRQQNQQQQFQFNQQQQQLQQLQNRNLPTVPRTCVGATC</sequence>
<keyword evidence="1" id="KW-0732">Signal</keyword>
<name>A0A916XLK2_9HYPH</name>
<dbReference type="RefSeq" id="WP_188611660.1">
    <property type="nucleotide sequence ID" value="NZ_BMGG01000009.1"/>
</dbReference>
<reference evidence="2" key="2">
    <citation type="submission" date="2020-09" db="EMBL/GenBank/DDBJ databases">
        <authorList>
            <person name="Sun Q."/>
            <person name="Zhou Y."/>
        </authorList>
    </citation>
    <scope>NUCLEOTIDE SEQUENCE</scope>
    <source>
        <strain evidence="2">CGMCC 1.12919</strain>
    </source>
</reference>
<keyword evidence="3" id="KW-1185">Reference proteome</keyword>
<feature type="signal peptide" evidence="1">
    <location>
        <begin position="1"/>
        <end position="24"/>
    </location>
</feature>
<evidence type="ECO:0000313" key="3">
    <source>
        <dbReference type="Proteomes" id="UP000637002"/>
    </source>
</evidence>